<feature type="binding site" evidence="6">
    <location>
        <position position="134"/>
    </location>
    <ligand>
        <name>S-adenosyl-L-methionine</name>
        <dbReference type="ChEBI" id="CHEBI:59789"/>
    </ligand>
</feature>
<keyword evidence="4 6" id="KW-0831">Ubiquinone biosynthesis</keyword>
<dbReference type="InterPro" id="IPR004033">
    <property type="entry name" value="UbiE/COQ5_MeTrFase"/>
</dbReference>
<dbReference type="GO" id="GO:0032259">
    <property type="term" value="P:methylation"/>
    <property type="evidence" value="ECO:0007669"/>
    <property type="project" value="UniProtKB-KW"/>
</dbReference>
<comment type="function">
    <text evidence="6">Methyltransferase required for the conversion of demethylmenaquinol (DMKH2) to menaquinol (MKH2) and the conversion of 2-polyprenyl-6-methoxy-1,4-benzoquinol (DDMQH2) to 2-polyprenyl-3-methyl-6-methoxy-1,4-benzoquinol (DMQH2).</text>
</comment>
<comment type="catalytic activity">
    <reaction evidence="6">
        <text>a 2-demethylmenaquinol + S-adenosyl-L-methionine = a menaquinol + S-adenosyl-L-homocysteine + H(+)</text>
        <dbReference type="Rhea" id="RHEA:42640"/>
        <dbReference type="Rhea" id="RHEA-COMP:9539"/>
        <dbReference type="Rhea" id="RHEA-COMP:9563"/>
        <dbReference type="ChEBI" id="CHEBI:15378"/>
        <dbReference type="ChEBI" id="CHEBI:18151"/>
        <dbReference type="ChEBI" id="CHEBI:55437"/>
        <dbReference type="ChEBI" id="CHEBI:57856"/>
        <dbReference type="ChEBI" id="CHEBI:59789"/>
        <dbReference type="EC" id="2.1.1.163"/>
    </reaction>
</comment>
<evidence type="ECO:0000256" key="5">
    <source>
        <dbReference type="ARBA" id="ARBA00022691"/>
    </source>
</evidence>
<dbReference type="GO" id="GO:0008168">
    <property type="term" value="F:methyltransferase activity"/>
    <property type="evidence" value="ECO:0007669"/>
    <property type="project" value="UniProtKB-KW"/>
</dbReference>
<comment type="pathway">
    <text evidence="6">Cofactor biosynthesis; ubiquinone biosynthesis.</text>
</comment>
<dbReference type="HAMAP" id="MF_01813">
    <property type="entry name" value="MenG_UbiE_methyltr"/>
    <property type="match status" value="1"/>
</dbReference>
<protein>
    <recommendedName>
        <fullName evidence="6">Ubiquinone/menaquinone biosynthesis C-methyltransferase UbiE</fullName>
        <ecNumber evidence="6">2.1.1.163</ecNumber>
        <ecNumber evidence="6">2.1.1.201</ecNumber>
    </recommendedName>
    <alternativeName>
        <fullName evidence="6">2-methoxy-6-polyprenyl-1,4-benzoquinol methylase</fullName>
    </alternativeName>
    <alternativeName>
        <fullName evidence="6">Demethylmenaquinone methyltransferase</fullName>
    </alternativeName>
</protein>
<gene>
    <name evidence="6 7" type="primary">ubiE</name>
    <name evidence="7" type="ORF">CKO43_06750</name>
</gene>
<reference evidence="7" key="2">
    <citation type="journal article" date="2020" name="Microorganisms">
        <title>Osmotic Adaptation and Compatible Solute Biosynthesis of Phototrophic Bacteria as Revealed from Genome Analyses.</title>
        <authorList>
            <person name="Imhoff J.F."/>
            <person name="Rahn T."/>
            <person name="Kunzel S."/>
            <person name="Keller A."/>
            <person name="Neulinger S.C."/>
        </authorList>
    </citation>
    <scope>NUCLEOTIDE SEQUENCE</scope>
    <source>
        <strain evidence="7">IM 151</strain>
    </source>
</reference>
<comment type="similarity">
    <text evidence="6">Belongs to the class I-like SAM-binding methyltransferase superfamily. MenG/UbiE family.</text>
</comment>
<dbReference type="SUPFAM" id="SSF53335">
    <property type="entry name" value="S-adenosyl-L-methionine-dependent methyltransferases"/>
    <property type="match status" value="1"/>
</dbReference>
<dbReference type="PROSITE" id="PS01184">
    <property type="entry name" value="UBIE_2"/>
    <property type="match status" value="1"/>
</dbReference>
<evidence type="ECO:0000313" key="8">
    <source>
        <dbReference type="Proteomes" id="UP001041814"/>
    </source>
</evidence>
<comment type="caution">
    <text evidence="7">The sequence shown here is derived from an EMBL/GenBank/DDBJ whole genome shotgun (WGS) entry which is preliminary data.</text>
</comment>
<keyword evidence="8" id="KW-1185">Reference proteome</keyword>
<evidence type="ECO:0000256" key="3">
    <source>
        <dbReference type="ARBA" id="ARBA00022679"/>
    </source>
</evidence>
<name>A0ABS1DSL9_RUBGE</name>
<dbReference type="PROSITE" id="PS51608">
    <property type="entry name" value="SAM_MT_UBIE"/>
    <property type="match status" value="1"/>
</dbReference>
<dbReference type="EC" id="2.1.1.163" evidence="6"/>
<accession>A0ABS1DSL9</accession>
<feature type="binding site" evidence="6">
    <location>
        <position position="94"/>
    </location>
    <ligand>
        <name>S-adenosyl-L-methionine</name>
        <dbReference type="ChEBI" id="CHEBI:59789"/>
    </ligand>
</feature>
<dbReference type="PANTHER" id="PTHR43591:SF24">
    <property type="entry name" value="2-METHOXY-6-POLYPRENYL-1,4-BENZOQUINOL METHYLASE, MITOCHONDRIAL"/>
    <property type="match status" value="1"/>
</dbReference>
<organism evidence="7 8">
    <name type="scientific">Rubrivivax gelatinosus</name>
    <name type="common">Rhodocyclus gelatinosus</name>
    <name type="synonym">Rhodopseudomonas gelatinosa</name>
    <dbReference type="NCBI Taxonomy" id="28068"/>
    <lineage>
        <taxon>Bacteria</taxon>
        <taxon>Pseudomonadati</taxon>
        <taxon>Pseudomonadota</taxon>
        <taxon>Betaproteobacteria</taxon>
        <taxon>Burkholderiales</taxon>
        <taxon>Sphaerotilaceae</taxon>
        <taxon>Rubrivivax</taxon>
    </lineage>
</organism>
<evidence type="ECO:0000256" key="1">
    <source>
        <dbReference type="ARBA" id="ARBA00022428"/>
    </source>
</evidence>
<evidence type="ECO:0000256" key="6">
    <source>
        <dbReference type="HAMAP-Rule" id="MF_01813"/>
    </source>
</evidence>
<dbReference type="EC" id="2.1.1.201" evidence="6"/>
<reference evidence="7" key="1">
    <citation type="submission" date="2017-08" db="EMBL/GenBank/DDBJ databases">
        <authorList>
            <person name="Imhoff J.F."/>
            <person name="Rahn T."/>
            <person name="Kuenzel S."/>
            <person name="Neulinger S.C."/>
        </authorList>
    </citation>
    <scope>NUCLEOTIDE SEQUENCE</scope>
    <source>
        <strain evidence="7">IM 151</strain>
    </source>
</reference>
<evidence type="ECO:0000256" key="2">
    <source>
        <dbReference type="ARBA" id="ARBA00022603"/>
    </source>
</evidence>
<comment type="caution">
    <text evidence="6">Lacks conserved residue(s) required for the propagation of feature annotation.</text>
</comment>
<keyword evidence="3 6" id="KW-0808">Transferase</keyword>
<dbReference type="PANTHER" id="PTHR43591">
    <property type="entry name" value="METHYLTRANSFERASE"/>
    <property type="match status" value="1"/>
</dbReference>
<proteinExistence type="inferred from homology"/>
<feature type="binding site" evidence="6">
    <location>
        <position position="76"/>
    </location>
    <ligand>
        <name>S-adenosyl-L-methionine</name>
        <dbReference type="ChEBI" id="CHEBI:59789"/>
    </ligand>
</feature>
<dbReference type="Gene3D" id="3.40.50.150">
    <property type="entry name" value="Vaccinia Virus protein VP39"/>
    <property type="match status" value="1"/>
</dbReference>
<dbReference type="NCBIfam" id="TIGR01934">
    <property type="entry name" value="MenG_MenH_UbiE"/>
    <property type="match status" value="1"/>
</dbReference>
<dbReference type="CDD" id="cd02440">
    <property type="entry name" value="AdoMet_MTases"/>
    <property type="match status" value="1"/>
</dbReference>
<keyword evidence="5 6" id="KW-0949">S-adenosyl-L-methionine</keyword>
<sequence>MPPKEPTPLSHSFGYQSVDEQEREQRIRRVFSAVAARYDLMNDLMSFGVHRLWKRRFVRMAAPQAGQRIVDLAGGTGDVAALMAGPDRQVTVVDPSAEMMEVGRSRGHQHVDWLVGSAEKLPLDDASVDTLTISFGIRNATRIDLALREIQRVLKPGGRFLCLEFSTPAWWLRPFYNLFSFTVIPRLGAWIAASPEAYVYLVESIRRFPDQPGFARLIADAGFEQVHWHNLSFGIACIHAATKPAQSPRTRDA</sequence>
<dbReference type="PROSITE" id="PS01183">
    <property type="entry name" value="UBIE_1"/>
    <property type="match status" value="1"/>
</dbReference>
<dbReference type="EMBL" id="NRRU01000018">
    <property type="protein sequence ID" value="MBK1712478.1"/>
    <property type="molecule type" value="Genomic_DNA"/>
</dbReference>
<evidence type="ECO:0000256" key="4">
    <source>
        <dbReference type="ARBA" id="ARBA00022688"/>
    </source>
</evidence>
<keyword evidence="1 6" id="KW-0474">Menaquinone biosynthesis</keyword>
<comment type="catalytic activity">
    <reaction evidence="6">
        <text>a 2-methoxy-6-(all-trans-polyprenyl)benzene-1,4-diol + S-adenosyl-L-methionine = a 5-methoxy-2-methyl-3-(all-trans-polyprenyl)benzene-1,4-diol + S-adenosyl-L-homocysteine + H(+)</text>
        <dbReference type="Rhea" id="RHEA:28286"/>
        <dbReference type="Rhea" id="RHEA-COMP:10858"/>
        <dbReference type="Rhea" id="RHEA-COMP:10859"/>
        <dbReference type="ChEBI" id="CHEBI:15378"/>
        <dbReference type="ChEBI" id="CHEBI:57856"/>
        <dbReference type="ChEBI" id="CHEBI:59789"/>
        <dbReference type="ChEBI" id="CHEBI:84166"/>
        <dbReference type="ChEBI" id="CHEBI:84167"/>
        <dbReference type="EC" id="2.1.1.201"/>
    </reaction>
</comment>
<comment type="pathway">
    <text evidence="6">Quinol/quinone metabolism; menaquinone biosynthesis; menaquinol from 1,4-dihydroxy-2-naphthoate: step 2/2.</text>
</comment>
<dbReference type="InterPro" id="IPR029063">
    <property type="entry name" value="SAM-dependent_MTases_sf"/>
</dbReference>
<keyword evidence="2 6" id="KW-0489">Methyltransferase</keyword>
<dbReference type="InterPro" id="IPR023576">
    <property type="entry name" value="UbiE/COQ5_MeTrFase_CS"/>
</dbReference>
<dbReference type="Pfam" id="PF01209">
    <property type="entry name" value="Ubie_methyltran"/>
    <property type="match status" value="1"/>
</dbReference>
<dbReference type="RefSeq" id="WP_200226412.1">
    <property type="nucleotide sequence ID" value="NZ_NRRT01000004.1"/>
</dbReference>
<evidence type="ECO:0000313" key="7">
    <source>
        <dbReference type="EMBL" id="MBK1712478.1"/>
    </source>
</evidence>
<dbReference type="Proteomes" id="UP001041814">
    <property type="component" value="Unassembled WGS sequence"/>
</dbReference>